<dbReference type="GO" id="GO:0055085">
    <property type="term" value="P:transmembrane transport"/>
    <property type="evidence" value="ECO:0007669"/>
    <property type="project" value="InterPro"/>
</dbReference>
<feature type="transmembrane region" description="Helical" evidence="7">
    <location>
        <begin position="231"/>
        <end position="256"/>
    </location>
</feature>
<dbReference type="CDD" id="cd06261">
    <property type="entry name" value="TM_PBP2"/>
    <property type="match status" value="1"/>
</dbReference>
<comment type="similarity">
    <text evidence="7">Belongs to the binding-protein-dependent transport system permease family.</text>
</comment>
<feature type="transmembrane region" description="Helical" evidence="7">
    <location>
        <begin position="152"/>
        <end position="169"/>
    </location>
</feature>
<name>A0A1M4VYA2_9CLOT</name>
<evidence type="ECO:0000256" key="1">
    <source>
        <dbReference type="ARBA" id="ARBA00004651"/>
    </source>
</evidence>
<dbReference type="InterPro" id="IPR035906">
    <property type="entry name" value="MetI-like_sf"/>
</dbReference>
<evidence type="ECO:0000256" key="3">
    <source>
        <dbReference type="ARBA" id="ARBA00022475"/>
    </source>
</evidence>
<sequence length="312" mass="34905">MDINMDITKDMFERVPESEKDLNTIVRPSETYWQDAWRRLKQNKLAMFGLYFVLFITLLAIVGPPLVKMFRGIDYATQNYKYSNQPPNSKFWFGTDMFGRDIFVRVLYGARISLTVGYAASVLNLVIGVLYGGISGYFGGKVDLIMMRIVDILYSIPMMIYVILLMLIFKPGLGSILVALAIAYWLSMARIVRAQILSLKQQEFVLAARTLGASNARILLRHLIPNSMGPIIVTLTLSVPSAIFTESFLSFIGLGVSVPKASWGTLASEALEGLQVYPYQLLFPALAISLTILAFNFLGDGLRDALDPKMRK</sequence>
<evidence type="ECO:0000256" key="2">
    <source>
        <dbReference type="ARBA" id="ARBA00022448"/>
    </source>
</evidence>
<comment type="subcellular location">
    <subcellularLocation>
        <location evidence="1 7">Cell membrane</location>
        <topology evidence="1 7">Multi-pass membrane protein</topology>
    </subcellularLocation>
</comment>
<keyword evidence="10" id="KW-1185">Reference proteome</keyword>
<gene>
    <name evidence="9" type="ORF">SAMN02746091_01009</name>
</gene>
<dbReference type="RefSeq" id="WP_198011947.1">
    <property type="nucleotide sequence ID" value="NZ_FQVG01000014.1"/>
</dbReference>
<feature type="transmembrane region" description="Helical" evidence="7">
    <location>
        <begin position="116"/>
        <end position="140"/>
    </location>
</feature>
<keyword evidence="4 7" id="KW-0812">Transmembrane</keyword>
<dbReference type="PANTHER" id="PTHR43386:SF22">
    <property type="entry name" value="OLIGOPEPTIDE TRANSPORT SYSTEM PERMEASE PROTEIN OPPC"/>
    <property type="match status" value="1"/>
</dbReference>
<dbReference type="PROSITE" id="PS50928">
    <property type="entry name" value="ABC_TM1"/>
    <property type="match status" value="1"/>
</dbReference>
<feature type="transmembrane region" description="Helical" evidence="7">
    <location>
        <begin position="276"/>
        <end position="302"/>
    </location>
</feature>
<dbReference type="EMBL" id="FQVG01000014">
    <property type="protein sequence ID" value="SHE73895.1"/>
    <property type="molecule type" value="Genomic_DNA"/>
</dbReference>
<evidence type="ECO:0000259" key="8">
    <source>
        <dbReference type="PROSITE" id="PS50928"/>
    </source>
</evidence>
<dbReference type="PANTHER" id="PTHR43386">
    <property type="entry name" value="OLIGOPEPTIDE TRANSPORT SYSTEM PERMEASE PROTEIN APPC"/>
    <property type="match status" value="1"/>
</dbReference>
<dbReference type="InterPro" id="IPR025966">
    <property type="entry name" value="OppC_N"/>
</dbReference>
<dbReference type="InterPro" id="IPR000515">
    <property type="entry name" value="MetI-like"/>
</dbReference>
<evidence type="ECO:0000256" key="5">
    <source>
        <dbReference type="ARBA" id="ARBA00022989"/>
    </source>
</evidence>
<dbReference type="InterPro" id="IPR050366">
    <property type="entry name" value="BP-dependent_transpt_permease"/>
</dbReference>
<evidence type="ECO:0000256" key="6">
    <source>
        <dbReference type="ARBA" id="ARBA00023136"/>
    </source>
</evidence>
<keyword evidence="3" id="KW-1003">Cell membrane</keyword>
<dbReference type="SUPFAM" id="SSF161098">
    <property type="entry name" value="MetI-like"/>
    <property type="match status" value="1"/>
</dbReference>
<dbReference type="Pfam" id="PF12911">
    <property type="entry name" value="OppC_N"/>
    <property type="match status" value="1"/>
</dbReference>
<evidence type="ECO:0000256" key="4">
    <source>
        <dbReference type="ARBA" id="ARBA00022692"/>
    </source>
</evidence>
<feature type="transmembrane region" description="Helical" evidence="7">
    <location>
        <begin position="48"/>
        <end position="67"/>
    </location>
</feature>
<reference evidence="10" key="1">
    <citation type="submission" date="2016-11" db="EMBL/GenBank/DDBJ databases">
        <authorList>
            <person name="Varghese N."/>
            <person name="Submissions S."/>
        </authorList>
    </citation>
    <scope>NUCLEOTIDE SEQUENCE [LARGE SCALE GENOMIC DNA]</scope>
    <source>
        <strain evidence="10">DSM 10124</strain>
    </source>
</reference>
<feature type="domain" description="ABC transmembrane type-1" evidence="8">
    <location>
        <begin position="110"/>
        <end position="299"/>
    </location>
</feature>
<keyword evidence="2 7" id="KW-0813">Transport</keyword>
<protein>
    <submittedName>
        <fullName evidence="9">Oligopeptide transport system permease protein</fullName>
    </submittedName>
</protein>
<dbReference type="GO" id="GO:0005886">
    <property type="term" value="C:plasma membrane"/>
    <property type="evidence" value="ECO:0007669"/>
    <property type="project" value="UniProtKB-SubCell"/>
</dbReference>
<accession>A0A1M4VYA2</accession>
<proteinExistence type="inferred from homology"/>
<evidence type="ECO:0000313" key="9">
    <source>
        <dbReference type="EMBL" id="SHE73895.1"/>
    </source>
</evidence>
<feature type="transmembrane region" description="Helical" evidence="7">
    <location>
        <begin position="175"/>
        <end position="192"/>
    </location>
</feature>
<keyword evidence="6 7" id="KW-0472">Membrane</keyword>
<dbReference type="Gene3D" id="1.10.3720.10">
    <property type="entry name" value="MetI-like"/>
    <property type="match status" value="1"/>
</dbReference>
<evidence type="ECO:0000313" key="10">
    <source>
        <dbReference type="Proteomes" id="UP000184423"/>
    </source>
</evidence>
<keyword evidence="5 7" id="KW-1133">Transmembrane helix</keyword>
<organism evidence="9 10">
    <name type="scientific">Caloramator proteoclasticus DSM 10124</name>
    <dbReference type="NCBI Taxonomy" id="1121262"/>
    <lineage>
        <taxon>Bacteria</taxon>
        <taxon>Bacillati</taxon>
        <taxon>Bacillota</taxon>
        <taxon>Clostridia</taxon>
        <taxon>Eubacteriales</taxon>
        <taxon>Clostridiaceae</taxon>
        <taxon>Caloramator</taxon>
    </lineage>
</organism>
<evidence type="ECO:0000256" key="7">
    <source>
        <dbReference type="RuleBase" id="RU363032"/>
    </source>
</evidence>
<dbReference type="AlphaFoldDB" id="A0A1M4VYA2"/>
<dbReference type="Pfam" id="PF00528">
    <property type="entry name" value="BPD_transp_1"/>
    <property type="match status" value="1"/>
</dbReference>
<dbReference type="Proteomes" id="UP000184423">
    <property type="component" value="Unassembled WGS sequence"/>
</dbReference>